<dbReference type="Gene3D" id="1.10.10.60">
    <property type="entry name" value="Homeodomain-like"/>
    <property type="match status" value="1"/>
</dbReference>
<dbReference type="InterPro" id="IPR009057">
    <property type="entry name" value="Homeodomain-like_sf"/>
</dbReference>
<keyword evidence="12" id="KW-1185">Reference proteome</keyword>
<dbReference type="Proteomes" id="UP001620626">
    <property type="component" value="Unassembled WGS sequence"/>
</dbReference>
<dbReference type="PANTHER" id="PTHR45793:SF5">
    <property type="entry name" value="HOMEOTIC PROTEIN OCELLILESS"/>
    <property type="match status" value="1"/>
</dbReference>
<evidence type="ECO:0000256" key="5">
    <source>
        <dbReference type="ARBA" id="ARBA00023155"/>
    </source>
</evidence>
<dbReference type="SUPFAM" id="SSF46689">
    <property type="entry name" value="Homeodomain-like"/>
    <property type="match status" value="1"/>
</dbReference>
<sequence length="406" mass="42558">MQCFSIEDGTQSPFICQFCICQWTERSQFLLVGVGLGNGPSFRDNWRSDSSLSAYATDFPIISAFPPLFVLPPMSYIPNSASAAQSMAQYFKQAVNGTSCTSPYSVSAQAPLAFSAAAAASAGAFAPAAAMAAAANGFAFSTDWSNGGAPPRFGKQRRERTTFSRAQLDVLEGVFKNTRYPDIFVREEMATKINLPESRVQVWFKNRRAKARSQKKAQQITHHHQSASSSSGSSVAGSNPSSAVDHHGNGSSTASSGSNSSLESNGHSDDTHLLQIKLEKIEDGTLNSSAQNGGIGSGGISPGSQLEVGGPPQSGGLSSLSADHLSKMGGYLPGTAGISPMIGQYTSYYSPFRNGAAHPYMAAYAPSACSMDMYTAAAYPAVTIAAAANMNINYSAASNMNGFMNG</sequence>
<evidence type="ECO:0000256" key="6">
    <source>
        <dbReference type="ARBA" id="ARBA00023242"/>
    </source>
</evidence>
<comment type="subcellular location">
    <subcellularLocation>
        <location evidence="1 7 8">Nucleus</location>
    </subcellularLocation>
</comment>
<feature type="compositionally biased region" description="Low complexity" evidence="9">
    <location>
        <begin position="226"/>
        <end position="265"/>
    </location>
</feature>
<evidence type="ECO:0000256" key="9">
    <source>
        <dbReference type="SAM" id="MobiDB-lite"/>
    </source>
</evidence>
<name>A0ABD2LPP1_9BILA</name>
<feature type="compositionally biased region" description="Low complexity" evidence="9">
    <location>
        <begin position="302"/>
        <end position="318"/>
    </location>
</feature>
<keyword evidence="2" id="KW-0217">Developmental protein</keyword>
<dbReference type="PROSITE" id="PS00027">
    <property type="entry name" value="HOMEOBOX_1"/>
    <property type="match status" value="1"/>
</dbReference>
<dbReference type="AlphaFoldDB" id="A0ABD2LPP1"/>
<keyword evidence="3" id="KW-0524">Neurogenesis</keyword>
<evidence type="ECO:0000313" key="11">
    <source>
        <dbReference type="EMBL" id="KAL3117212.1"/>
    </source>
</evidence>
<keyword evidence="4 7" id="KW-0238">DNA-binding</keyword>
<feature type="region of interest" description="Disordered" evidence="9">
    <location>
        <begin position="287"/>
        <end position="318"/>
    </location>
</feature>
<evidence type="ECO:0000313" key="12">
    <source>
        <dbReference type="Proteomes" id="UP001620626"/>
    </source>
</evidence>
<dbReference type="GO" id="GO:0007399">
    <property type="term" value="P:nervous system development"/>
    <property type="evidence" value="ECO:0007669"/>
    <property type="project" value="UniProtKB-KW"/>
</dbReference>
<dbReference type="InterPro" id="IPR017970">
    <property type="entry name" value="Homeobox_CS"/>
</dbReference>
<dbReference type="GO" id="GO:0003700">
    <property type="term" value="F:DNA-binding transcription factor activity"/>
    <property type="evidence" value="ECO:0007669"/>
    <property type="project" value="UniProtKB-ARBA"/>
</dbReference>
<dbReference type="PROSITE" id="PS50071">
    <property type="entry name" value="HOMEOBOX_2"/>
    <property type="match status" value="1"/>
</dbReference>
<evidence type="ECO:0000256" key="2">
    <source>
        <dbReference type="ARBA" id="ARBA00022473"/>
    </source>
</evidence>
<proteinExistence type="predicted"/>
<organism evidence="11 12">
    <name type="scientific">Heterodera trifolii</name>
    <dbReference type="NCBI Taxonomy" id="157864"/>
    <lineage>
        <taxon>Eukaryota</taxon>
        <taxon>Metazoa</taxon>
        <taxon>Ecdysozoa</taxon>
        <taxon>Nematoda</taxon>
        <taxon>Chromadorea</taxon>
        <taxon>Rhabditida</taxon>
        <taxon>Tylenchina</taxon>
        <taxon>Tylenchomorpha</taxon>
        <taxon>Tylenchoidea</taxon>
        <taxon>Heteroderidae</taxon>
        <taxon>Heteroderinae</taxon>
        <taxon>Heterodera</taxon>
    </lineage>
</organism>
<evidence type="ECO:0000256" key="7">
    <source>
        <dbReference type="PROSITE-ProRule" id="PRU00108"/>
    </source>
</evidence>
<evidence type="ECO:0000256" key="4">
    <source>
        <dbReference type="ARBA" id="ARBA00023125"/>
    </source>
</evidence>
<evidence type="ECO:0000256" key="8">
    <source>
        <dbReference type="RuleBase" id="RU000682"/>
    </source>
</evidence>
<protein>
    <recommendedName>
        <fullName evidence="10">Homeobox domain-containing protein</fullName>
    </recommendedName>
</protein>
<dbReference type="EMBL" id="JBICBT010000334">
    <property type="protein sequence ID" value="KAL3117212.1"/>
    <property type="molecule type" value="Genomic_DNA"/>
</dbReference>
<dbReference type="GO" id="GO:0005634">
    <property type="term" value="C:nucleus"/>
    <property type="evidence" value="ECO:0007669"/>
    <property type="project" value="UniProtKB-SubCell"/>
</dbReference>
<dbReference type="GO" id="GO:0000977">
    <property type="term" value="F:RNA polymerase II transcription regulatory region sequence-specific DNA binding"/>
    <property type="evidence" value="ECO:0007669"/>
    <property type="project" value="UniProtKB-ARBA"/>
</dbReference>
<evidence type="ECO:0000256" key="3">
    <source>
        <dbReference type="ARBA" id="ARBA00022902"/>
    </source>
</evidence>
<gene>
    <name evidence="11" type="ORF">niasHT_007615</name>
</gene>
<dbReference type="PANTHER" id="PTHR45793">
    <property type="entry name" value="HOMEOBOX PROTEIN"/>
    <property type="match status" value="1"/>
</dbReference>
<feature type="compositionally biased region" description="Basic residues" evidence="9">
    <location>
        <begin position="209"/>
        <end position="225"/>
    </location>
</feature>
<feature type="DNA-binding region" description="Homeobox" evidence="7">
    <location>
        <begin position="156"/>
        <end position="215"/>
    </location>
</feature>
<dbReference type="SMART" id="SM00389">
    <property type="entry name" value="HOX"/>
    <property type="match status" value="1"/>
</dbReference>
<dbReference type="GO" id="GO:0045944">
    <property type="term" value="P:positive regulation of transcription by RNA polymerase II"/>
    <property type="evidence" value="ECO:0007669"/>
    <property type="project" value="UniProtKB-ARBA"/>
</dbReference>
<keyword evidence="6 7" id="KW-0539">Nucleus</keyword>
<comment type="caution">
    <text evidence="11">The sequence shown here is derived from an EMBL/GenBank/DDBJ whole genome shotgun (WGS) entry which is preliminary data.</text>
</comment>
<keyword evidence="5 7" id="KW-0371">Homeobox</keyword>
<feature type="region of interest" description="Disordered" evidence="9">
    <location>
        <begin position="209"/>
        <end position="268"/>
    </location>
</feature>
<dbReference type="Pfam" id="PF00046">
    <property type="entry name" value="Homeodomain"/>
    <property type="match status" value="1"/>
</dbReference>
<accession>A0ABD2LPP1</accession>
<dbReference type="InterPro" id="IPR001356">
    <property type="entry name" value="HD"/>
</dbReference>
<dbReference type="CDD" id="cd00086">
    <property type="entry name" value="homeodomain"/>
    <property type="match status" value="1"/>
</dbReference>
<dbReference type="FunFam" id="1.10.10.60:FF:000068">
    <property type="entry name" value="Orthodenticle homeobox 1"/>
    <property type="match status" value="1"/>
</dbReference>
<evidence type="ECO:0000256" key="1">
    <source>
        <dbReference type="ARBA" id="ARBA00004123"/>
    </source>
</evidence>
<feature type="domain" description="Homeobox" evidence="10">
    <location>
        <begin position="154"/>
        <end position="214"/>
    </location>
</feature>
<evidence type="ECO:0000259" key="10">
    <source>
        <dbReference type="PROSITE" id="PS50071"/>
    </source>
</evidence>
<reference evidence="11 12" key="1">
    <citation type="submission" date="2024-10" db="EMBL/GenBank/DDBJ databases">
        <authorList>
            <person name="Kim D."/>
        </authorList>
    </citation>
    <scope>NUCLEOTIDE SEQUENCE [LARGE SCALE GENOMIC DNA]</scope>
    <source>
        <strain evidence="11">BH-2024</strain>
    </source>
</reference>